<feature type="domain" description="Ig-like" evidence="1">
    <location>
        <begin position="1"/>
        <end position="91"/>
    </location>
</feature>
<proteinExistence type="predicted"/>
<organism evidence="2 3">
    <name type="scientific">Xenotaenia resolanae</name>
    <dbReference type="NCBI Taxonomy" id="208358"/>
    <lineage>
        <taxon>Eukaryota</taxon>
        <taxon>Metazoa</taxon>
        <taxon>Chordata</taxon>
        <taxon>Craniata</taxon>
        <taxon>Vertebrata</taxon>
        <taxon>Euteleostomi</taxon>
        <taxon>Actinopterygii</taxon>
        <taxon>Neopterygii</taxon>
        <taxon>Teleostei</taxon>
        <taxon>Neoteleostei</taxon>
        <taxon>Acanthomorphata</taxon>
        <taxon>Ovalentaria</taxon>
        <taxon>Atherinomorphae</taxon>
        <taxon>Cyprinodontiformes</taxon>
        <taxon>Goodeidae</taxon>
        <taxon>Xenotaenia</taxon>
    </lineage>
</organism>
<dbReference type="InterPro" id="IPR003597">
    <property type="entry name" value="Ig_C1-set"/>
</dbReference>
<dbReference type="SUPFAM" id="SSF48726">
    <property type="entry name" value="Immunoglobulin"/>
    <property type="match status" value="1"/>
</dbReference>
<accession>A0ABV0W3X7</accession>
<gene>
    <name evidence="2" type="ORF">XENORESO_021496</name>
</gene>
<comment type="caution">
    <text evidence="2">The sequence shown here is derived from an EMBL/GenBank/DDBJ whole genome shotgun (WGS) entry which is preliminary data.</text>
</comment>
<evidence type="ECO:0000313" key="2">
    <source>
        <dbReference type="EMBL" id="MEQ2264166.1"/>
    </source>
</evidence>
<dbReference type="Gene3D" id="2.60.40.10">
    <property type="entry name" value="Immunoglobulins"/>
    <property type="match status" value="1"/>
</dbReference>
<feature type="non-terminal residue" evidence="2">
    <location>
        <position position="1"/>
    </location>
</feature>
<dbReference type="Proteomes" id="UP001444071">
    <property type="component" value="Unassembled WGS sequence"/>
</dbReference>
<evidence type="ECO:0000259" key="1">
    <source>
        <dbReference type="PROSITE" id="PS50835"/>
    </source>
</evidence>
<dbReference type="Pfam" id="PF07654">
    <property type="entry name" value="C1-set"/>
    <property type="match status" value="1"/>
</dbReference>
<dbReference type="InterPro" id="IPR007110">
    <property type="entry name" value="Ig-like_dom"/>
</dbReference>
<name>A0ABV0W3X7_9TELE</name>
<protein>
    <recommendedName>
        <fullName evidence="1">Ig-like domain-containing protein</fullName>
    </recommendedName>
</protein>
<evidence type="ECO:0000313" key="3">
    <source>
        <dbReference type="Proteomes" id="UP001444071"/>
    </source>
</evidence>
<dbReference type="PROSITE" id="PS50835">
    <property type="entry name" value="IG_LIKE"/>
    <property type="match status" value="1"/>
</dbReference>
<dbReference type="InterPro" id="IPR036179">
    <property type="entry name" value="Ig-like_dom_sf"/>
</dbReference>
<reference evidence="2 3" key="1">
    <citation type="submission" date="2021-06" db="EMBL/GenBank/DDBJ databases">
        <authorList>
            <person name="Palmer J.M."/>
        </authorList>
    </citation>
    <scope>NUCLEOTIDE SEQUENCE [LARGE SCALE GENOMIC DNA]</scope>
    <source>
        <strain evidence="2 3">XR_2019</strain>
        <tissue evidence="2">Muscle</tissue>
    </source>
</reference>
<keyword evidence="3" id="KW-1185">Reference proteome</keyword>
<sequence length="97" mass="10513">EPSIELLLAPGEVLGQQTLVCSGRGFNPQIKWLNGLHELHTSNHGISMDTNARVAVAGQLHVAETEWKSGTVFICEVSDKSLNKVVKKEISFCSGKP</sequence>
<dbReference type="EMBL" id="JAHRIM010029084">
    <property type="protein sequence ID" value="MEQ2264166.1"/>
    <property type="molecule type" value="Genomic_DNA"/>
</dbReference>
<dbReference type="InterPro" id="IPR013783">
    <property type="entry name" value="Ig-like_fold"/>
</dbReference>